<gene>
    <name evidence="2" type="ORF">QRT04_09540</name>
</gene>
<dbReference type="RefSeq" id="WP_289454980.1">
    <property type="nucleotide sequence ID" value="NZ_JAUCGQ010000001.1"/>
</dbReference>
<organism evidence="2 3">
    <name type="scientific">Cellulomonas alba</name>
    <dbReference type="NCBI Taxonomy" id="3053467"/>
    <lineage>
        <taxon>Bacteria</taxon>
        <taxon>Bacillati</taxon>
        <taxon>Actinomycetota</taxon>
        <taxon>Actinomycetes</taxon>
        <taxon>Micrococcales</taxon>
        <taxon>Cellulomonadaceae</taxon>
        <taxon>Cellulomonas</taxon>
    </lineage>
</organism>
<reference evidence="2 3" key="1">
    <citation type="submission" date="2023-06" db="EMBL/GenBank/DDBJ databases">
        <title>Cellulomonas sp. MW4 Whole genome sequence.</title>
        <authorList>
            <person name="Park S."/>
        </authorList>
    </citation>
    <scope>NUCLEOTIDE SEQUENCE [LARGE SCALE GENOMIC DNA]</scope>
    <source>
        <strain evidence="2 3">MW4</strain>
    </source>
</reference>
<dbReference type="InterPro" id="IPR016181">
    <property type="entry name" value="Acyl_CoA_acyltransferase"/>
</dbReference>
<dbReference type="InterPro" id="IPR052523">
    <property type="entry name" value="Trichothecene_AcTrans"/>
</dbReference>
<dbReference type="Pfam" id="PF13508">
    <property type="entry name" value="Acetyltransf_7"/>
    <property type="match status" value="1"/>
</dbReference>
<dbReference type="EMBL" id="JAUCGQ010000001">
    <property type="protein sequence ID" value="MDM7855174.1"/>
    <property type="molecule type" value="Genomic_DNA"/>
</dbReference>
<accession>A0ABT7SG50</accession>
<dbReference type="PANTHER" id="PTHR42791:SF1">
    <property type="entry name" value="N-ACETYLTRANSFERASE DOMAIN-CONTAINING PROTEIN"/>
    <property type="match status" value="1"/>
</dbReference>
<dbReference type="InterPro" id="IPR000182">
    <property type="entry name" value="GNAT_dom"/>
</dbReference>
<keyword evidence="2" id="KW-0808">Transferase</keyword>
<evidence type="ECO:0000313" key="3">
    <source>
        <dbReference type="Proteomes" id="UP001529338"/>
    </source>
</evidence>
<name>A0ABT7SG50_9CELL</name>
<keyword evidence="2" id="KW-0012">Acyltransferase</keyword>
<dbReference type="CDD" id="cd04301">
    <property type="entry name" value="NAT_SF"/>
    <property type="match status" value="1"/>
</dbReference>
<dbReference type="SUPFAM" id="SSF55729">
    <property type="entry name" value="Acyl-CoA N-acyltransferases (Nat)"/>
    <property type="match status" value="1"/>
</dbReference>
<protein>
    <submittedName>
        <fullName evidence="2">GNAT family N-acetyltransferase</fullName>
        <ecNumber evidence="2">2.3.1.-</ecNumber>
    </submittedName>
</protein>
<dbReference type="EC" id="2.3.1.-" evidence="2"/>
<evidence type="ECO:0000259" key="1">
    <source>
        <dbReference type="PROSITE" id="PS51186"/>
    </source>
</evidence>
<comment type="caution">
    <text evidence="2">The sequence shown here is derived from an EMBL/GenBank/DDBJ whole genome shotgun (WGS) entry which is preliminary data.</text>
</comment>
<dbReference type="PANTHER" id="PTHR42791">
    <property type="entry name" value="GNAT FAMILY ACETYLTRANSFERASE"/>
    <property type="match status" value="1"/>
</dbReference>
<dbReference type="PROSITE" id="PS51186">
    <property type="entry name" value="GNAT"/>
    <property type="match status" value="1"/>
</dbReference>
<evidence type="ECO:0000313" key="2">
    <source>
        <dbReference type="EMBL" id="MDM7855174.1"/>
    </source>
</evidence>
<dbReference type="Gene3D" id="3.40.630.30">
    <property type="match status" value="1"/>
</dbReference>
<proteinExistence type="predicted"/>
<keyword evidence="3" id="KW-1185">Reference proteome</keyword>
<dbReference type="GO" id="GO:0016746">
    <property type="term" value="F:acyltransferase activity"/>
    <property type="evidence" value="ECO:0007669"/>
    <property type="project" value="UniProtKB-KW"/>
</dbReference>
<dbReference type="Proteomes" id="UP001529338">
    <property type="component" value="Unassembled WGS sequence"/>
</dbReference>
<feature type="domain" description="N-acetyltransferase" evidence="1">
    <location>
        <begin position="5"/>
        <end position="203"/>
    </location>
</feature>
<sequence>MPTAPTVTPARRSDVGELAALLAEAFLDDPPMRALVGARDDLRERAESLYRGMLLAAPLRDGTIDVARTDDGPVGAAIWYAPGRGGPSVLRQLPQLRWYLRAFGAGRIRYAARVTTDVAAYHPHVPHWYLQAIGVLPTARGAGVGSALLAHRLATVDAARQAAYLESSTARTGALYRRHGFGTLRPITVWPGASPYAMWRPAREPSPVVVRDLPPEGAPHQG</sequence>